<protein>
    <submittedName>
        <fullName evidence="1">Uncharacterized protein</fullName>
    </submittedName>
</protein>
<keyword evidence="2" id="KW-1185">Reference proteome</keyword>
<dbReference type="Proteomes" id="UP000540989">
    <property type="component" value="Unassembled WGS sequence"/>
</dbReference>
<proteinExistence type="predicted"/>
<dbReference type="EMBL" id="JACHIP010000001">
    <property type="protein sequence ID" value="MBB5056415.1"/>
    <property type="molecule type" value="Genomic_DNA"/>
</dbReference>
<organism evidence="1 2">
    <name type="scientific">Granulicella aggregans</name>
    <dbReference type="NCBI Taxonomy" id="474949"/>
    <lineage>
        <taxon>Bacteria</taxon>
        <taxon>Pseudomonadati</taxon>
        <taxon>Acidobacteriota</taxon>
        <taxon>Terriglobia</taxon>
        <taxon>Terriglobales</taxon>
        <taxon>Acidobacteriaceae</taxon>
        <taxon>Granulicella</taxon>
    </lineage>
</organism>
<accession>A0A7W7ZAQ6</accession>
<evidence type="ECO:0000313" key="2">
    <source>
        <dbReference type="Proteomes" id="UP000540989"/>
    </source>
</evidence>
<comment type="caution">
    <text evidence="1">The sequence shown here is derived from an EMBL/GenBank/DDBJ whole genome shotgun (WGS) entry which is preliminary data.</text>
</comment>
<dbReference type="AlphaFoldDB" id="A0A7W7ZAQ6"/>
<gene>
    <name evidence="1" type="ORF">HDF16_001084</name>
</gene>
<evidence type="ECO:0000313" key="1">
    <source>
        <dbReference type="EMBL" id="MBB5056415.1"/>
    </source>
</evidence>
<sequence>MISPNAQALSKTLTKLTGLPVSCVRKPRFLPSKSSRVYGIYNQLPAHDTILLRADLSLLASLGGCVTGLPDSLAADRAKTSPLDETLRSGIHEVLNVLSTLLSGPERVVFRSMCTDVAYLTGPARSILNSHAPAQTFEVTVAGYTGGELTIFSEDQ</sequence>
<reference evidence="1 2" key="1">
    <citation type="submission" date="2020-08" db="EMBL/GenBank/DDBJ databases">
        <title>Genomic Encyclopedia of Type Strains, Phase IV (KMG-V): Genome sequencing to study the core and pangenomes of soil and plant-associated prokaryotes.</title>
        <authorList>
            <person name="Whitman W."/>
        </authorList>
    </citation>
    <scope>NUCLEOTIDE SEQUENCE [LARGE SCALE GENOMIC DNA]</scope>
    <source>
        <strain evidence="1 2">M8UP14</strain>
    </source>
</reference>
<name>A0A7W7ZAQ6_9BACT</name>
<dbReference type="RefSeq" id="WP_184214060.1">
    <property type="nucleotide sequence ID" value="NZ_JACHIP010000001.1"/>
</dbReference>